<dbReference type="Proteomes" id="UP001214603">
    <property type="component" value="Chromosome 1"/>
</dbReference>
<sequence>MLWLSHTHAASATVGAARLDHWLVDGPCLCVAQHAALAFYALTATPGGAAPLTLVERVPLRARVLALEAVRGRDGADRVLLLTDHPVPRLIVLRRARADDVRDDARPNPCPGVHTETSFVLSDPTRPPAELGLGLYAEPAGGHEAPGARWVAAHTHTGQLRVVPLGGAASPAEPARAFNAPLPHVTLLDAAFLAPRVPGTDAVIALLGLSSCPSRIAGVGTQGRPVLSFHTPCAHTQQLAPVVWGTRPAPPPAHAADEPLPPERVGREKRPAASGRTLSAAQLDLREQLWLEDPLIHAHVPLPPDDARTAHLLCAAPARVGGGVLVFCEESILYVPPPAPPRTRAPPRARRASAQEKRRVPSDDGARDVPKRRKTPDGGARADDGAGEAPPLVHLRVPRRLTVAAAAVLDAGDGAAPARVVLSAADGAVYVLALHVAPGEAQVARLALHRVGASSSAAGPRALTPLGEGFVHVASALGDAVLLDVGGGDAVREVHRWPSLAPVLDMVVDEAEDAPHVPGAPPARVVTCSGAGASCSLRIFWHGVAAHELARVAVPACLGVRAITTGAPARTTHLALLFATHTRVLDVHGLVDVSAPMAERGAPLGVRALHVQGVCAAEPTWIVVTPHAVAAVARTTAVWTPAGAAAAEIVAADATDAGDVLVGLAGGRVVRLALRGGAWAEEAAHTLAAEVACVALPRAHAARVALVGTWALRVEALALADLAPAPAADVDALPALPVALAAHAYAPGAPTYVYAALASGDVRIAALRGASAHAAAPVHTLRVGARPAALAALAGDAGVVALGERAYVAVPDGGGERVRYSALRSAPLRGAAALVGHGACTLAAVEADALVFLALDTAHAHDVRTVDLGAEQPTSIAAYAPADAYAVTTWPALAAERGAGDVHGAVRLVARADLAPRATYALLRGERANCVAPVALHGTTYLAVGTGFVRADDETRAGRVLGFEVRGAALALAFALDVPGNVYGVAPVANVLAAAVNAQVVTYALDVAQRTLVPAARWGCAFVASSLVGVRGDAHTLVVGDAMRSLTVLAVADGGAITECARDLDPYWTVAVAACDAAAQHYLGADIAMNVFVAARVPTRGADHDDDYGHAMRRTAGFHYGDMVNRLVQGAGRGVPRVAAHLGTAAGALGALWHIDAELGALLDVVQHALAQEARVPGDIPWTEWRTLRTDHRTAPPRGVLDGELLGMLAACTPAQRERVVAVASHLARRKEHTAPPVSADAVLRALDRLAALP</sequence>
<dbReference type="Pfam" id="PF03178">
    <property type="entry name" value="CPSF_A"/>
    <property type="match status" value="1"/>
</dbReference>
<feature type="region of interest" description="Disordered" evidence="1">
    <location>
        <begin position="102"/>
        <end position="123"/>
    </location>
</feature>
<dbReference type="Gene3D" id="1.10.150.910">
    <property type="match status" value="1"/>
</dbReference>
<keyword evidence="4" id="KW-1185">Reference proteome</keyword>
<evidence type="ECO:0000313" key="3">
    <source>
        <dbReference type="EMBL" id="WFD01629.1"/>
    </source>
</evidence>
<dbReference type="InterPro" id="IPR004871">
    <property type="entry name" value="RSE1/DDB1/CPSF1_C"/>
</dbReference>
<feature type="region of interest" description="Disordered" evidence="1">
    <location>
        <begin position="247"/>
        <end position="277"/>
    </location>
</feature>
<reference evidence="3" key="1">
    <citation type="submission" date="2023-03" db="EMBL/GenBank/DDBJ databases">
        <title>Mating type loci evolution in Malassezia.</title>
        <authorList>
            <person name="Coelho M.A."/>
        </authorList>
    </citation>
    <scope>NUCLEOTIDE SEQUENCE</scope>
    <source>
        <strain evidence="3">CBS 7876</strain>
    </source>
</reference>
<evidence type="ECO:0000256" key="1">
    <source>
        <dbReference type="SAM" id="MobiDB-lite"/>
    </source>
</evidence>
<feature type="region of interest" description="Disordered" evidence="1">
    <location>
        <begin position="336"/>
        <end position="393"/>
    </location>
</feature>
<proteinExistence type="predicted"/>
<feature type="domain" description="RSE1/DDB1/CPSF1 C-terminal" evidence="2">
    <location>
        <begin position="914"/>
        <end position="1206"/>
    </location>
</feature>
<gene>
    <name evidence="3" type="ORF">MOBT1_000305</name>
</gene>
<dbReference type="InterPro" id="IPR015943">
    <property type="entry name" value="WD40/YVTN_repeat-like_dom_sf"/>
</dbReference>
<name>A0AAF0DXA5_9BASI</name>
<evidence type="ECO:0000313" key="4">
    <source>
        <dbReference type="Proteomes" id="UP001214603"/>
    </source>
</evidence>
<dbReference type="EMBL" id="CP119934">
    <property type="protein sequence ID" value="WFD01629.1"/>
    <property type="molecule type" value="Genomic_DNA"/>
</dbReference>
<feature type="compositionally biased region" description="Basic and acidic residues" evidence="1">
    <location>
        <begin position="353"/>
        <end position="369"/>
    </location>
</feature>
<organism evidence="3 4">
    <name type="scientific">Malassezia obtusa</name>
    <dbReference type="NCBI Taxonomy" id="76774"/>
    <lineage>
        <taxon>Eukaryota</taxon>
        <taxon>Fungi</taxon>
        <taxon>Dikarya</taxon>
        <taxon>Basidiomycota</taxon>
        <taxon>Ustilaginomycotina</taxon>
        <taxon>Malasseziomycetes</taxon>
        <taxon>Malasseziales</taxon>
        <taxon>Malasseziaceae</taxon>
        <taxon>Malassezia</taxon>
    </lineage>
</organism>
<dbReference type="GO" id="GO:0005634">
    <property type="term" value="C:nucleus"/>
    <property type="evidence" value="ECO:0007669"/>
    <property type="project" value="InterPro"/>
</dbReference>
<dbReference type="InterPro" id="IPR050358">
    <property type="entry name" value="RSE1/DDB1/CFT1"/>
</dbReference>
<dbReference type="GO" id="GO:0003676">
    <property type="term" value="F:nucleic acid binding"/>
    <property type="evidence" value="ECO:0007669"/>
    <property type="project" value="InterPro"/>
</dbReference>
<evidence type="ECO:0000259" key="2">
    <source>
        <dbReference type="Pfam" id="PF03178"/>
    </source>
</evidence>
<dbReference type="Gene3D" id="2.130.10.10">
    <property type="entry name" value="YVTN repeat-like/Quinoprotein amine dehydrogenase"/>
    <property type="match status" value="2"/>
</dbReference>
<dbReference type="PANTHER" id="PTHR10644">
    <property type="entry name" value="DNA REPAIR/RNA PROCESSING CPSF FAMILY"/>
    <property type="match status" value="1"/>
</dbReference>
<accession>A0AAF0DXA5</accession>
<dbReference type="AlphaFoldDB" id="A0AAF0DXA5"/>
<protein>
    <recommendedName>
        <fullName evidence="2">RSE1/DDB1/CPSF1 C-terminal domain-containing protein</fullName>
    </recommendedName>
</protein>